<reference evidence="5" key="1">
    <citation type="submission" date="2014-09" db="EMBL/GenBank/DDBJ databases">
        <title>Sequence of the Streptomyces nodosus genome.</title>
        <authorList>
            <person name="Sweeney P."/>
            <person name="Stephens N."/>
            <person name="Murphy C."/>
            <person name="Caffrey P."/>
        </authorList>
    </citation>
    <scope>NUCLEOTIDE SEQUENCE [LARGE SCALE GENOMIC DNA]</scope>
    <source>
        <strain evidence="5">ATCC 14899</strain>
    </source>
</reference>
<evidence type="ECO:0000256" key="2">
    <source>
        <dbReference type="SAM" id="SignalP"/>
    </source>
</evidence>
<dbReference type="AlphaFoldDB" id="A0A0B5DA60"/>
<organism evidence="3 5">
    <name type="scientific">Streptomyces nodosus</name>
    <dbReference type="NCBI Taxonomy" id="40318"/>
    <lineage>
        <taxon>Bacteria</taxon>
        <taxon>Bacillati</taxon>
        <taxon>Actinomycetota</taxon>
        <taxon>Actinomycetes</taxon>
        <taxon>Kitasatosporales</taxon>
        <taxon>Streptomycetaceae</taxon>
        <taxon>Streptomyces</taxon>
    </lineage>
</organism>
<name>A0A0B5DA60_9ACTN</name>
<accession>A0A0B5DA60</accession>
<dbReference type="KEGG" id="snq:CP978_11105"/>
<protein>
    <recommendedName>
        <fullName evidence="7">Lipoprotein</fullName>
    </recommendedName>
</protein>
<feature type="chain" id="PRO_5041521616" description="Lipoprotein" evidence="2">
    <location>
        <begin position="24"/>
        <end position="183"/>
    </location>
</feature>
<evidence type="ECO:0008006" key="7">
    <source>
        <dbReference type="Google" id="ProtNLM"/>
    </source>
</evidence>
<dbReference type="RefSeq" id="WP_043439927.1">
    <property type="nucleotide sequence ID" value="NZ_CP009313.1"/>
</dbReference>
<dbReference type="HOGENOM" id="CLU_1433737_0_0_11"/>
<evidence type="ECO:0000313" key="6">
    <source>
        <dbReference type="Proteomes" id="UP000325763"/>
    </source>
</evidence>
<dbReference type="EMBL" id="CP009313">
    <property type="protein sequence ID" value="AJE40473.1"/>
    <property type="molecule type" value="Genomic_DNA"/>
</dbReference>
<dbReference type="Proteomes" id="UP000031526">
    <property type="component" value="Chromosome"/>
</dbReference>
<reference evidence="3 5" key="2">
    <citation type="journal article" date="2016" name="Appl. Microbiol. Biotechnol.">
        <title>Exploiting the genome sequence of Streptomyces nodosus for enhanced antibiotic production.</title>
        <authorList>
            <person name="Sweeney P."/>
            <person name="Murphy C.D."/>
            <person name="Caffrey P."/>
        </authorList>
    </citation>
    <scope>NUCLEOTIDE SEQUENCE [LARGE SCALE GENOMIC DNA]</scope>
    <source>
        <strain evidence="3 5">ATCC 14899</strain>
    </source>
</reference>
<feature type="signal peptide" evidence="2">
    <location>
        <begin position="1"/>
        <end position="23"/>
    </location>
</feature>
<keyword evidence="2" id="KW-0732">Signal</keyword>
<dbReference type="OrthoDB" id="69889at2"/>
<keyword evidence="5" id="KW-1185">Reference proteome</keyword>
<evidence type="ECO:0000313" key="4">
    <source>
        <dbReference type="EMBL" id="QEV39035.1"/>
    </source>
</evidence>
<evidence type="ECO:0000313" key="3">
    <source>
        <dbReference type="EMBL" id="AJE40473.1"/>
    </source>
</evidence>
<dbReference type="STRING" id="40318.SNOD_10780"/>
<sequence>MPGPIRALLALALCGTLVGCASACARSTVTRKAAVYIAVASPSPSTPAERRQLARTRFATNAGLAAGATDRWIVRPSKAGAFKKGRRGRTAALVRAHLAGTYAYHRLEAARRDSRGDPRLSKALTPLGPGIDALGSLPARLRKGDASAVKSFDDIVTKVRDTGRRAGTPVRKQNPTARQLAAG</sequence>
<reference evidence="4 6" key="3">
    <citation type="submission" date="2017-09" db="EMBL/GenBank/DDBJ databases">
        <title>Streptomyces genome completion.</title>
        <authorList>
            <person name="Lee N."/>
            <person name="Cho B.-K."/>
        </authorList>
    </citation>
    <scope>NUCLEOTIDE SEQUENCE [LARGE SCALE GENOMIC DNA]</scope>
    <source>
        <strain evidence="4 6">ATCC 14899</strain>
    </source>
</reference>
<feature type="region of interest" description="Disordered" evidence="1">
    <location>
        <begin position="163"/>
        <end position="183"/>
    </location>
</feature>
<dbReference type="EMBL" id="CP023747">
    <property type="protein sequence ID" value="QEV39035.1"/>
    <property type="molecule type" value="Genomic_DNA"/>
</dbReference>
<dbReference type="PROSITE" id="PS51257">
    <property type="entry name" value="PROKAR_LIPOPROTEIN"/>
    <property type="match status" value="1"/>
</dbReference>
<gene>
    <name evidence="4" type="ORF">CP978_11105</name>
    <name evidence="3" type="ORF">SNOD_10780</name>
</gene>
<dbReference type="Proteomes" id="UP000325763">
    <property type="component" value="Chromosome"/>
</dbReference>
<evidence type="ECO:0000313" key="5">
    <source>
        <dbReference type="Proteomes" id="UP000031526"/>
    </source>
</evidence>
<proteinExistence type="predicted"/>
<evidence type="ECO:0000256" key="1">
    <source>
        <dbReference type="SAM" id="MobiDB-lite"/>
    </source>
</evidence>